<dbReference type="EMBL" id="SOEB01000006">
    <property type="protein sequence ID" value="TDX30666.1"/>
    <property type="molecule type" value="Genomic_DNA"/>
</dbReference>
<dbReference type="CDD" id="cd14014">
    <property type="entry name" value="STKc_PknB_like"/>
    <property type="match status" value="1"/>
</dbReference>
<protein>
    <recommendedName>
        <fullName evidence="1">non-specific serine/threonine protein kinase</fullName>
        <ecNumber evidence="1">2.7.11.1</ecNumber>
    </recommendedName>
</protein>
<evidence type="ECO:0000313" key="9">
    <source>
        <dbReference type="EMBL" id="TDX30666.1"/>
    </source>
</evidence>
<dbReference type="GO" id="GO:0005524">
    <property type="term" value="F:ATP binding"/>
    <property type="evidence" value="ECO:0007669"/>
    <property type="project" value="UniProtKB-KW"/>
</dbReference>
<proteinExistence type="predicted"/>
<dbReference type="Gene3D" id="1.10.510.10">
    <property type="entry name" value="Transferase(Phosphotransferase) domain 1"/>
    <property type="match status" value="1"/>
</dbReference>
<feature type="compositionally biased region" description="Basic and acidic residues" evidence="6">
    <location>
        <begin position="350"/>
        <end position="361"/>
    </location>
</feature>
<reference evidence="11" key="2">
    <citation type="submission" date="2021-01" db="EMBL/GenBank/DDBJ databases">
        <title>Draft genomes of Rhodovulum sulfidophilum.</title>
        <authorList>
            <person name="Guzman M.S."/>
        </authorList>
    </citation>
    <scope>NUCLEOTIDE SEQUENCE [LARGE SCALE GENOMIC DNA]</scope>
    <source>
        <strain evidence="11">AB19</strain>
    </source>
</reference>
<reference evidence="8" key="3">
    <citation type="submission" date="2021-01" db="EMBL/GenBank/DDBJ databases">
        <authorList>
            <person name="Guzman M.S."/>
        </authorList>
    </citation>
    <scope>NUCLEOTIDE SEQUENCE</scope>
    <source>
        <strain evidence="8">AB19</strain>
    </source>
</reference>
<dbReference type="EC" id="2.7.11.1" evidence="1"/>
<keyword evidence="3" id="KW-0547">Nucleotide-binding</keyword>
<evidence type="ECO:0000256" key="5">
    <source>
        <dbReference type="ARBA" id="ARBA00022840"/>
    </source>
</evidence>
<dbReference type="Proteomes" id="UP000295484">
    <property type="component" value="Unassembled WGS sequence"/>
</dbReference>
<feature type="region of interest" description="Disordered" evidence="6">
    <location>
        <begin position="350"/>
        <end position="477"/>
    </location>
</feature>
<dbReference type="InterPro" id="IPR000719">
    <property type="entry name" value="Prot_kinase_dom"/>
</dbReference>
<evidence type="ECO:0000256" key="1">
    <source>
        <dbReference type="ARBA" id="ARBA00012513"/>
    </source>
</evidence>
<feature type="domain" description="Protein kinase" evidence="7">
    <location>
        <begin position="31"/>
        <end position="376"/>
    </location>
</feature>
<evidence type="ECO:0000313" key="11">
    <source>
        <dbReference type="Proteomes" id="UP000635853"/>
    </source>
</evidence>
<comment type="caution">
    <text evidence="9">The sequence shown here is derived from an EMBL/GenBank/DDBJ whole genome shotgun (WGS) entry which is preliminary data.</text>
</comment>
<gene>
    <name evidence="9" type="ORF">EV657_106151</name>
    <name evidence="8" type="ORF">JMJ92_08925</name>
</gene>
<dbReference type="AlphaFoldDB" id="A0A4R8G266"/>
<dbReference type="RefSeq" id="WP_075787162.1">
    <property type="nucleotide sequence ID" value="NZ_JAESIL010000030.1"/>
</dbReference>
<feature type="compositionally biased region" description="Low complexity" evidence="6">
    <location>
        <begin position="416"/>
        <end position="445"/>
    </location>
</feature>
<dbReference type="EMBL" id="JAESIL010000030">
    <property type="protein sequence ID" value="MBL3578276.1"/>
    <property type="molecule type" value="Genomic_DNA"/>
</dbReference>
<dbReference type="Proteomes" id="UP000635853">
    <property type="component" value="Unassembled WGS sequence"/>
</dbReference>
<dbReference type="Pfam" id="PF00069">
    <property type="entry name" value="Pkinase"/>
    <property type="match status" value="1"/>
</dbReference>
<evidence type="ECO:0000256" key="6">
    <source>
        <dbReference type="SAM" id="MobiDB-lite"/>
    </source>
</evidence>
<dbReference type="Gene3D" id="3.30.200.20">
    <property type="entry name" value="Phosphorylase Kinase, domain 1"/>
    <property type="match status" value="1"/>
</dbReference>
<keyword evidence="11" id="KW-1185">Reference proteome</keyword>
<dbReference type="PANTHER" id="PTHR43671">
    <property type="entry name" value="SERINE/THREONINE-PROTEIN KINASE NEK"/>
    <property type="match status" value="1"/>
</dbReference>
<dbReference type="GO" id="GO:0004674">
    <property type="term" value="F:protein serine/threonine kinase activity"/>
    <property type="evidence" value="ECO:0007669"/>
    <property type="project" value="UniProtKB-KW"/>
</dbReference>
<keyword evidence="2" id="KW-0808">Transferase</keyword>
<dbReference type="PANTHER" id="PTHR43671:SF13">
    <property type="entry name" value="SERINE_THREONINE-PROTEIN KINASE NEK2"/>
    <property type="match status" value="1"/>
</dbReference>
<dbReference type="InterPro" id="IPR008266">
    <property type="entry name" value="Tyr_kinase_AS"/>
</dbReference>
<reference evidence="9 10" key="1">
    <citation type="submission" date="2019-03" db="EMBL/GenBank/DDBJ databases">
        <title>Genomic Encyclopedia of Type Strains, Phase IV (KMG-IV): sequencing the most valuable type-strain genomes for metagenomic binning, comparative biology and taxonomic classification.</title>
        <authorList>
            <person name="Goeker M."/>
        </authorList>
    </citation>
    <scope>NUCLEOTIDE SEQUENCE [LARGE SCALE GENOMIC DNA]</scope>
    <source>
        <strain evidence="9 10">JA181</strain>
    </source>
</reference>
<keyword evidence="9" id="KW-0723">Serine/threonine-protein kinase</keyword>
<dbReference type="PROSITE" id="PS00109">
    <property type="entry name" value="PROTEIN_KINASE_TYR"/>
    <property type="match status" value="1"/>
</dbReference>
<keyword evidence="4 9" id="KW-0418">Kinase</keyword>
<evidence type="ECO:0000313" key="10">
    <source>
        <dbReference type="Proteomes" id="UP000295484"/>
    </source>
</evidence>
<evidence type="ECO:0000259" key="7">
    <source>
        <dbReference type="PROSITE" id="PS50011"/>
    </source>
</evidence>
<evidence type="ECO:0000256" key="3">
    <source>
        <dbReference type="ARBA" id="ARBA00022741"/>
    </source>
</evidence>
<name>A0A4R8G266_9RHOB</name>
<feature type="compositionally biased region" description="Pro residues" evidence="6">
    <location>
        <begin position="446"/>
        <end position="457"/>
    </location>
</feature>
<evidence type="ECO:0000256" key="2">
    <source>
        <dbReference type="ARBA" id="ARBA00022679"/>
    </source>
</evidence>
<sequence length="477" mass="51443">MTAALDMHSPTPPEGQMEELRPGTDLLRGQYRIDRFLNSGGFGLTYLARDSLGRRVVIKECFPDTLCTRSGLDVQARSRAHGPEFEAIVELFIDEAHRLAWLDHPNIVGVHQVFTDNSTAYMALDFVDGKTLLEIIEDARERPSPAQIEDMLRKLLDAVAFVHDRSLLHRDISPDNILIQRDGNPVLIDFGAARERATRTSRVLSRMQVVKDGYSPQEFYVAGIRQGPASDLYGLAASFHHLIAGTAPPNSQIRTAALAAGDPDPYQPLAGRIDDLPLALLASIDLALNVIPRDRPQSARDWLALLDAAPPQPAAGPAPAEASDSVLDSATRSVISRLVDETNRAVAEARRLAEEEARSRGPAEPPRPPARRRPFAWRTLDDEDEATAKDPGPATPTPDRAPDPLPAEPNASPGSAPAARPVRRLAASAPQAAPQTARADASAEPDPAPEGAAPPPGSGLLGRFASGALTRRTRTRP</sequence>
<dbReference type="PROSITE" id="PS50011">
    <property type="entry name" value="PROTEIN_KINASE_DOM"/>
    <property type="match status" value="1"/>
</dbReference>
<dbReference type="SUPFAM" id="SSF56112">
    <property type="entry name" value="Protein kinase-like (PK-like)"/>
    <property type="match status" value="1"/>
</dbReference>
<dbReference type="InterPro" id="IPR011009">
    <property type="entry name" value="Kinase-like_dom_sf"/>
</dbReference>
<accession>A0A4R8G266</accession>
<evidence type="ECO:0000256" key="4">
    <source>
        <dbReference type="ARBA" id="ARBA00022777"/>
    </source>
</evidence>
<evidence type="ECO:0000313" key="8">
    <source>
        <dbReference type="EMBL" id="MBL3578276.1"/>
    </source>
</evidence>
<dbReference type="InterPro" id="IPR050660">
    <property type="entry name" value="NEK_Ser/Thr_kinase"/>
</dbReference>
<keyword evidence="5" id="KW-0067">ATP-binding</keyword>
<organism evidence="9 10">
    <name type="scientific">Rhodovulum visakhapatnamense</name>
    <dbReference type="NCBI Taxonomy" id="364297"/>
    <lineage>
        <taxon>Bacteria</taxon>
        <taxon>Pseudomonadati</taxon>
        <taxon>Pseudomonadota</taxon>
        <taxon>Alphaproteobacteria</taxon>
        <taxon>Rhodobacterales</taxon>
        <taxon>Paracoccaceae</taxon>
        <taxon>Rhodovulum</taxon>
    </lineage>
</organism>